<proteinExistence type="predicted"/>
<protein>
    <recommendedName>
        <fullName evidence="3">AAA+ ATPase domain-containing protein</fullName>
    </recommendedName>
</protein>
<accession>A0A081NVP2</accession>
<keyword evidence="2" id="KW-1185">Reference proteome</keyword>
<dbReference type="Proteomes" id="UP000028123">
    <property type="component" value="Unassembled WGS sequence"/>
</dbReference>
<sequence>MNRPVIPAGTHPIEQGGYILPTMEVKRLMESLTKIVINRLPGMIVYGRPRIGKSISIEFALNYLPMQLGTLFPILRTKCSSYRVPTEEKFFGDMLSDLKFPFPAKRNPSAMRQQIVNLMLEQGERSRMRRIMLVIDEAQRLTEIHYNWLMDICSNITFAGGHRLSIGGYLKPKTRRINRNCWRFATISSPVIRSFCRES</sequence>
<evidence type="ECO:0008006" key="3">
    <source>
        <dbReference type="Google" id="ProtNLM"/>
    </source>
</evidence>
<dbReference type="Pfam" id="PF05621">
    <property type="entry name" value="TniB"/>
    <property type="match status" value="1"/>
</dbReference>
<dbReference type="OrthoDB" id="8903747at2"/>
<dbReference type="Gene3D" id="3.40.50.300">
    <property type="entry name" value="P-loop containing nucleotide triphosphate hydrolases"/>
    <property type="match status" value="1"/>
</dbReference>
<dbReference type="SUPFAM" id="SSF52540">
    <property type="entry name" value="P-loop containing nucleoside triphosphate hydrolases"/>
    <property type="match status" value="1"/>
</dbReference>
<evidence type="ECO:0000313" key="1">
    <source>
        <dbReference type="EMBL" id="KEQ22515.1"/>
    </source>
</evidence>
<dbReference type="InterPro" id="IPR027417">
    <property type="entry name" value="P-loop_NTPase"/>
</dbReference>
<dbReference type="RefSeq" id="WP_036691025.1">
    <property type="nucleotide sequence ID" value="NZ_JNVM01000036.1"/>
</dbReference>
<name>A0A081NVP2_9BACL</name>
<reference evidence="1 2" key="1">
    <citation type="submission" date="2014-06" db="EMBL/GenBank/DDBJ databases">
        <title>Draft genome sequence of Paenibacillus sp. MSt1.</title>
        <authorList>
            <person name="Aw Y.K."/>
            <person name="Ong K.S."/>
            <person name="Gan H.M."/>
            <person name="Lee S.M."/>
        </authorList>
    </citation>
    <scope>NUCLEOTIDE SEQUENCE [LARGE SCALE GENOMIC DNA]</scope>
    <source>
        <strain evidence="1 2">MSt1</strain>
    </source>
</reference>
<evidence type="ECO:0000313" key="2">
    <source>
        <dbReference type="Proteomes" id="UP000028123"/>
    </source>
</evidence>
<dbReference type="eggNOG" id="COG1474">
    <property type="taxonomic scope" value="Bacteria"/>
</dbReference>
<organism evidence="1 2">
    <name type="scientific">Paenibacillus tyrfis</name>
    <dbReference type="NCBI Taxonomy" id="1501230"/>
    <lineage>
        <taxon>Bacteria</taxon>
        <taxon>Bacillati</taxon>
        <taxon>Bacillota</taxon>
        <taxon>Bacilli</taxon>
        <taxon>Bacillales</taxon>
        <taxon>Paenibacillaceae</taxon>
        <taxon>Paenibacillus</taxon>
    </lineage>
</organism>
<gene>
    <name evidence="1" type="ORF">ET33_22770</name>
</gene>
<dbReference type="InterPro" id="IPR008868">
    <property type="entry name" value="TniB"/>
</dbReference>
<dbReference type="EMBL" id="JNVM01000036">
    <property type="protein sequence ID" value="KEQ22515.1"/>
    <property type="molecule type" value="Genomic_DNA"/>
</dbReference>
<dbReference type="AlphaFoldDB" id="A0A081NVP2"/>
<comment type="caution">
    <text evidence="1">The sequence shown here is derived from an EMBL/GenBank/DDBJ whole genome shotgun (WGS) entry which is preliminary data.</text>
</comment>